<evidence type="ECO:0000313" key="2">
    <source>
        <dbReference type="Proteomes" id="UP000184063"/>
    </source>
</evidence>
<proteinExistence type="predicted"/>
<gene>
    <name evidence="1" type="ORF">ASPFODRAFT_51986</name>
</gene>
<dbReference type="AlphaFoldDB" id="A0A1M3T4G9"/>
<name>A0A1M3T4G9_ASPLC</name>
<evidence type="ECO:0000313" key="1">
    <source>
        <dbReference type="EMBL" id="OJZ81603.1"/>
    </source>
</evidence>
<dbReference type="Proteomes" id="UP000184063">
    <property type="component" value="Unassembled WGS sequence"/>
</dbReference>
<reference evidence="2" key="1">
    <citation type="journal article" date="2017" name="Genome Biol.">
        <title>Comparative genomics reveals high biological diversity and specific adaptations in the industrially and medically important fungal genus Aspergillus.</title>
        <authorList>
            <person name="de Vries R.P."/>
            <person name="Riley R."/>
            <person name="Wiebenga A."/>
            <person name="Aguilar-Osorio G."/>
            <person name="Amillis S."/>
            <person name="Uchima C.A."/>
            <person name="Anderluh G."/>
            <person name="Asadollahi M."/>
            <person name="Askin M."/>
            <person name="Barry K."/>
            <person name="Battaglia E."/>
            <person name="Bayram O."/>
            <person name="Benocci T."/>
            <person name="Braus-Stromeyer S.A."/>
            <person name="Caldana C."/>
            <person name="Canovas D."/>
            <person name="Cerqueira G.C."/>
            <person name="Chen F."/>
            <person name="Chen W."/>
            <person name="Choi C."/>
            <person name="Clum A."/>
            <person name="Dos Santos R.A."/>
            <person name="Damasio A.R."/>
            <person name="Diallinas G."/>
            <person name="Emri T."/>
            <person name="Fekete E."/>
            <person name="Flipphi M."/>
            <person name="Freyberg S."/>
            <person name="Gallo A."/>
            <person name="Gournas C."/>
            <person name="Habgood R."/>
            <person name="Hainaut M."/>
            <person name="Harispe M.L."/>
            <person name="Henrissat B."/>
            <person name="Hilden K.S."/>
            <person name="Hope R."/>
            <person name="Hossain A."/>
            <person name="Karabika E."/>
            <person name="Karaffa L."/>
            <person name="Karanyi Z."/>
            <person name="Krasevec N."/>
            <person name="Kuo A."/>
            <person name="Kusch H."/>
            <person name="LaButti K."/>
            <person name="Lagendijk E.L."/>
            <person name="Lapidus A."/>
            <person name="Levasseur A."/>
            <person name="Lindquist E."/>
            <person name="Lipzen A."/>
            <person name="Logrieco A.F."/>
            <person name="MacCabe A."/>
            <person name="Maekelae M.R."/>
            <person name="Malavazi I."/>
            <person name="Melin P."/>
            <person name="Meyer V."/>
            <person name="Mielnichuk N."/>
            <person name="Miskei M."/>
            <person name="Molnar A.P."/>
            <person name="Mule G."/>
            <person name="Ngan C.Y."/>
            <person name="Orejas M."/>
            <person name="Orosz E."/>
            <person name="Ouedraogo J.P."/>
            <person name="Overkamp K.M."/>
            <person name="Park H.-S."/>
            <person name="Perrone G."/>
            <person name="Piumi F."/>
            <person name="Punt P.J."/>
            <person name="Ram A.F."/>
            <person name="Ramon A."/>
            <person name="Rauscher S."/>
            <person name="Record E."/>
            <person name="Riano-Pachon D.M."/>
            <person name="Robert V."/>
            <person name="Roehrig J."/>
            <person name="Ruller R."/>
            <person name="Salamov A."/>
            <person name="Salih N.S."/>
            <person name="Samson R.A."/>
            <person name="Sandor E."/>
            <person name="Sanguinetti M."/>
            <person name="Schuetze T."/>
            <person name="Sepcic K."/>
            <person name="Shelest E."/>
            <person name="Sherlock G."/>
            <person name="Sophianopoulou V."/>
            <person name="Squina F.M."/>
            <person name="Sun H."/>
            <person name="Susca A."/>
            <person name="Todd R.B."/>
            <person name="Tsang A."/>
            <person name="Unkles S.E."/>
            <person name="van de Wiele N."/>
            <person name="van Rossen-Uffink D."/>
            <person name="Oliveira J.V."/>
            <person name="Vesth T.C."/>
            <person name="Visser J."/>
            <person name="Yu J.-H."/>
            <person name="Zhou M."/>
            <person name="Andersen M.R."/>
            <person name="Archer D.B."/>
            <person name="Baker S.E."/>
            <person name="Benoit I."/>
            <person name="Brakhage A.A."/>
            <person name="Braus G.H."/>
            <person name="Fischer R."/>
            <person name="Frisvad J.C."/>
            <person name="Goldman G.H."/>
            <person name="Houbraken J."/>
            <person name="Oakley B."/>
            <person name="Pocsi I."/>
            <person name="Scazzocchio C."/>
            <person name="Seiboth B."/>
            <person name="vanKuyk P.A."/>
            <person name="Wortman J."/>
            <person name="Dyer P.S."/>
            <person name="Grigoriev I.V."/>
        </authorList>
    </citation>
    <scope>NUCLEOTIDE SEQUENCE [LARGE SCALE GENOMIC DNA]</scope>
    <source>
        <strain evidence="2">CBS 106.47</strain>
    </source>
</reference>
<accession>A0A1M3T4G9</accession>
<protein>
    <submittedName>
        <fullName evidence="1">Uncharacterized protein</fullName>
    </submittedName>
</protein>
<dbReference type="EMBL" id="KV878250">
    <property type="protein sequence ID" value="OJZ81603.1"/>
    <property type="molecule type" value="Genomic_DNA"/>
</dbReference>
<dbReference type="VEuPathDB" id="FungiDB:ASPFODRAFT_51986"/>
<sequence>MIGMILEMYHSESPQPVVNPPLIYYRQVHKIHSHPGRAEKGLKGEYDTFPAM</sequence>
<organism evidence="1 2">
    <name type="scientific">Aspergillus luchuensis (strain CBS 106.47)</name>
    <dbReference type="NCBI Taxonomy" id="1137211"/>
    <lineage>
        <taxon>Eukaryota</taxon>
        <taxon>Fungi</taxon>
        <taxon>Dikarya</taxon>
        <taxon>Ascomycota</taxon>
        <taxon>Pezizomycotina</taxon>
        <taxon>Eurotiomycetes</taxon>
        <taxon>Eurotiomycetidae</taxon>
        <taxon>Eurotiales</taxon>
        <taxon>Aspergillaceae</taxon>
        <taxon>Aspergillus</taxon>
        <taxon>Aspergillus subgen. Circumdati</taxon>
    </lineage>
</organism>